<evidence type="ECO:0000256" key="2">
    <source>
        <dbReference type="ARBA" id="ARBA00022676"/>
    </source>
</evidence>
<evidence type="ECO:0000256" key="1">
    <source>
        <dbReference type="ARBA" id="ARBA00004323"/>
    </source>
</evidence>
<proteinExistence type="predicted"/>
<dbReference type="InterPro" id="IPR007657">
    <property type="entry name" value="Glycosyltransferase_61"/>
</dbReference>
<dbReference type="OrthoDB" id="1921202at2759"/>
<evidence type="ECO:0000313" key="6">
    <source>
        <dbReference type="EMBL" id="KAG2242666.1"/>
    </source>
</evidence>
<dbReference type="Proteomes" id="UP000886595">
    <property type="component" value="Unassembled WGS sequence"/>
</dbReference>
<dbReference type="GO" id="GO:0016763">
    <property type="term" value="F:pentosyltransferase activity"/>
    <property type="evidence" value="ECO:0007669"/>
    <property type="project" value="UniProtKB-ARBA"/>
</dbReference>
<comment type="caution">
    <text evidence="6">The sequence shown here is derived from an EMBL/GenBank/DDBJ whole genome shotgun (WGS) entry which is preliminary data.</text>
</comment>
<evidence type="ECO:0000256" key="4">
    <source>
        <dbReference type="ARBA" id="ARBA00023180"/>
    </source>
</evidence>
<reference evidence="6 7" key="1">
    <citation type="submission" date="2020-02" db="EMBL/GenBank/DDBJ databases">
        <authorList>
            <person name="Ma Q."/>
            <person name="Huang Y."/>
            <person name="Song X."/>
            <person name="Pei D."/>
        </authorList>
    </citation>
    <scope>NUCLEOTIDE SEQUENCE [LARGE SCALE GENOMIC DNA]</scope>
    <source>
        <strain evidence="6">Sxm20200214</strain>
        <tissue evidence="6">Leaf</tissue>
    </source>
</reference>
<keyword evidence="3" id="KW-0808">Transferase</keyword>
<organism evidence="6 7">
    <name type="scientific">Brassica carinata</name>
    <name type="common">Ethiopian mustard</name>
    <name type="synonym">Abyssinian cabbage</name>
    <dbReference type="NCBI Taxonomy" id="52824"/>
    <lineage>
        <taxon>Eukaryota</taxon>
        <taxon>Viridiplantae</taxon>
        <taxon>Streptophyta</taxon>
        <taxon>Embryophyta</taxon>
        <taxon>Tracheophyta</taxon>
        <taxon>Spermatophyta</taxon>
        <taxon>Magnoliopsida</taxon>
        <taxon>eudicotyledons</taxon>
        <taxon>Gunneridae</taxon>
        <taxon>Pentapetalae</taxon>
        <taxon>rosids</taxon>
        <taxon>malvids</taxon>
        <taxon>Brassicales</taxon>
        <taxon>Brassicaceae</taxon>
        <taxon>Brassiceae</taxon>
        <taxon>Brassica</taxon>
    </lineage>
</organism>
<dbReference type="EMBL" id="JAAMPC010000403">
    <property type="protein sequence ID" value="KAG2242666.1"/>
    <property type="molecule type" value="Genomic_DNA"/>
</dbReference>
<dbReference type="GO" id="GO:0000139">
    <property type="term" value="C:Golgi membrane"/>
    <property type="evidence" value="ECO:0007669"/>
    <property type="project" value="UniProtKB-SubCell"/>
</dbReference>
<feature type="domain" description="Glycosyltransferase 61 catalytic" evidence="5">
    <location>
        <begin position="13"/>
        <end position="96"/>
    </location>
</feature>
<evidence type="ECO:0000256" key="3">
    <source>
        <dbReference type="ARBA" id="ARBA00022679"/>
    </source>
</evidence>
<evidence type="ECO:0000259" key="5">
    <source>
        <dbReference type="Pfam" id="PF04577"/>
    </source>
</evidence>
<dbReference type="InterPro" id="IPR049625">
    <property type="entry name" value="Glyco_transf_61_cat"/>
</dbReference>
<protein>
    <recommendedName>
        <fullName evidence="5">Glycosyltransferase 61 catalytic domain-containing protein</fullName>
    </recommendedName>
</protein>
<dbReference type="PANTHER" id="PTHR20961:SF5">
    <property type="entry name" value="GLYCOSYLTRANSFERASE-RELATED"/>
    <property type="match status" value="1"/>
</dbReference>
<comment type="subcellular location">
    <subcellularLocation>
        <location evidence="1">Golgi apparatus membrane</location>
        <topology evidence="1">Single-pass type II membrane protein</topology>
    </subcellularLocation>
</comment>
<sequence>MSDFQRFLRDTYSLRNAAVSAGESLRRRPRILILSRARSRAFANTNEIANAAGEIGFEVVVAEANTGVASFAETVNSCDVMLSVHGAGLKNMVFLSDWLMIGCFKDPNICFDEGFAVLDPVPFFLLLLEEEDPAIEEKQEEEEQGEILKSSLKKAALDSPREKKKKKKVQWVYLMGKELVEIREFEFSEEDDIRYDGDQSCVCVIL</sequence>
<dbReference type="Pfam" id="PF04577">
    <property type="entry name" value="Glyco_transf_61"/>
    <property type="match status" value="1"/>
</dbReference>
<dbReference type="PANTHER" id="PTHR20961">
    <property type="entry name" value="GLYCOSYLTRANSFERASE"/>
    <property type="match status" value="1"/>
</dbReference>
<dbReference type="AlphaFoldDB" id="A0A8X7P096"/>
<keyword evidence="2" id="KW-0328">Glycosyltransferase</keyword>
<gene>
    <name evidence="6" type="ORF">Bca52824_095488</name>
</gene>
<keyword evidence="7" id="KW-1185">Reference proteome</keyword>
<name>A0A8X7P096_BRACI</name>
<accession>A0A8X7P096</accession>
<evidence type="ECO:0000313" key="7">
    <source>
        <dbReference type="Proteomes" id="UP000886595"/>
    </source>
</evidence>
<keyword evidence="4" id="KW-0325">Glycoprotein</keyword>